<protein>
    <submittedName>
        <fullName evidence="1">5'-3' exoribonuclease 2</fullName>
    </submittedName>
</protein>
<accession>A0A2I0WR25</accession>
<gene>
    <name evidence="1" type="ORF">MA16_Dca013147</name>
</gene>
<dbReference type="AlphaFoldDB" id="A0A2I0WR25"/>
<reference evidence="1 2" key="2">
    <citation type="journal article" date="2017" name="Nature">
        <title>The Apostasia genome and the evolution of orchids.</title>
        <authorList>
            <person name="Zhang G.Q."/>
            <person name="Liu K.W."/>
            <person name="Li Z."/>
            <person name="Lohaus R."/>
            <person name="Hsiao Y.Y."/>
            <person name="Niu S.C."/>
            <person name="Wang J.Y."/>
            <person name="Lin Y.C."/>
            <person name="Xu Q."/>
            <person name="Chen L.J."/>
            <person name="Yoshida K."/>
            <person name="Fujiwara S."/>
            <person name="Wang Z.W."/>
            <person name="Zhang Y.Q."/>
            <person name="Mitsuda N."/>
            <person name="Wang M."/>
            <person name="Liu G.H."/>
            <person name="Pecoraro L."/>
            <person name="Huang H.X."/>
            <person name="Xiao X.J."/>
            <person name="Lin M."/>
            <person name="Wu X.Y."/>
            <person name="Wu W.L."/>
            <person name="Chen Y.Y."/>
            <person name="Chang S.B."/>
            <person name="Sakamoto S."/>
            <person name="Ohme-Takagi M."/>
            <person name="Yagi M."/>
            <person name="Zeng S.J."/>
            <person name="Shen C.Y."/>
            <person name="Yeh C.M."/>
            <person name="Luo Y.B."/>
            <person name="Tsai W.C."/>
            <person name="Van de Peer Y."/>
            <person name="Liu Z.J."/>
        </authorList>
    </citation>
    <scope>NUCLEOTIDE SEQUENCE [LARGE SCALE GENOMIC DNA]</scope>
    <source>
        <tissue evidence="1">The whole plant</tissue>
    </source>
</reference>
<evidence type="ECO:0000313" key="2">
    <source>
        <dbReference type="Proteomes" id="UP000233837"/>
    </source>
</evidence>
<dbReference type="EMBL" id="KZ502476">
    <property type="protein sequence ID" value="PKU78081.1"/>
    <property type="molecule type" value="Genomic_DNA"/>
</dbReference>
<dbReference type="PANTHER" id="PTHR33116:SF80">
    <property type="entry name" value="REVERSE TRANSCRIPTASE ZINC-BINDING DOMAIN-CONTAINING PROTEIN"/>
    <property type="match status" value="1"/>
</dbReference>
<sequence>MLSLFGFYLNFINLIKNYIESPYFSIMVNGKSHSFFKASHGLRQGDPISPALSLLCKCLASFFSSFQLISGLSINKDKSNFITGSSVSITRVKGIKRVCGFNQSSLPIKYLGTPLFKGRKKIFLFDNIFTIFQKKIS</sequence>
<name>A0A2I0WR25_9ASPA</name>
<evidence type="ECO:0000313" key="1">
    <source>
        <dbReference type="EMBL" id="PKU78081.1"/>
    </source>
</evidence>
<dbReference type="Proteomes" id="UP000233837">
    <property type="component" value="Unassembled WGS sequence"/>
</dbReference>
<organism evidence="1 2">
    <name type="scientific">Dendrobium catenatum</name>
    <dbReference type="NCBI Taxonomy" id="906689"/>
    <lineage>
        <taxon>Eukaryota</taxon>
        <taxon>Viridiplantae</taxon>
        <taxon>Streptophyta</taxon>
        <taxon>Embryophyta</taxon>
        <taxon>Tracheophyta</taxon>
        <taxon>Spermatophyta</taxon>
        <taxon>Magnoliopsida</taxon>
        <taxon>Liliopsida</taxon>
        <taxon>Asparagales</taxon>
        <taxon>Orchidaceae</taxon>
        <taxon>Epidendroideae</taxon>
        <taxon>Malaxideae</taxon>
        <taxon>Dendrobiinae</taxon>
        <taxon>Dendrobium</taxon>
    </lineage>
</organism>
<dbReference type="PANTHER" id="PTHR33116">
    <property type="entry name" value="REVERSE TRANSCRIPTASE ZINC-BINDING DOMAIN-CONTAINING PROTEIN-RELATED-RELATED"/>
    <property type="match status" value="1"/>
</dbReference>
<proteinExistence type="predicted"/>
<keyword evidence="2" id="KW-1185">Reference proteome</keyword>
<reference evidence="1 2" key="1">
    <citation type="journal article" date="2016" name="Sci. Rep.">
        <title>The Dendrobium catenatum Lindl. genome sequence provides insights into polysaccharide synthase, floral development and adaptive evolution.</title>
        <authorList>
            <person name="Zhang G.Q."/>
            <person name="Xu Q."/>
            <person name="Bian C."/>
            <person name="Tsai W.C."/>
            <person name="Yeh C.M."/>
            <person name="Liu K.W."/>
            <person name="Yoshida K."/>
            <person name="Zhang L.S."/>
            <person name="Chang S.B."/>
            <person name="Chen F."/>
            <person name="Shi Y."/>
            <person name="Su Y.Y."/>
            <person name="Zhang Y.Q."/>
            <person name="Chen L.J."/>
            <person name="Yin Y."/>
            <person name="Lin M."/>
            <person name="Huang H."/>
            <person name="Deng H."/>
            <person name="Wang Z.W."/>
            <person name="Zhu S.L."/>
            <person name="Zhao X."/>
            <person name="Deng C."/>
            <person name="Niu S.C."/>
            <person name="Huang J."/>
            <person name="Wang M."/>
            <person name="Liu G.H."/>
            <person name="Yang H.J."/>
            <person name="Xiao X.J."/>
            <person name="Hsiao Y.Y."/>
            <person name="Wu W.L."/>
            <person name="Chen Y.Y."/>
            <person name="Mitsuda N."/>
            <person name="Ohme-Takagi M."/>
            <person name="Luo Y.B."/>
            <person name="Van de Peer Y."/>
            <person name="Liu Z.J."/>
        </authorList>
    </citation>
    <scope>NUCLEOTIDE SEQUENCE [LARGE SCALE GENOMIC DNA]</scope>
    <source>
        <tissue evidence="1">The whole plant</tissue>
    </source>
</reference>